<name>A0A438HLG9_VITVI</name>
<reference evidence="2 3" key="1">
    <citation type="journal article" date="2018" name="PLoS Genet.">
        <title>Population sequencing reveals clonal diversity and ancestral inbreeding in the grapevine cultivar Chardonnay.</title>
        <authorList>
            <person name="Roach M.J."/>
            <person name="Johnson D.L."/>
            <person name="Bohlmann J."/>
            <person name="van Vuuren H.J."/>
            <person name="Jones S.J."/>
            <person name="Pretorius I.S."/>
            <person name="Schmidt S.A."/>
            <person name="Borneman A.R."/>
        </authorList>
    </citation>
    <scope>NUCLEOTIDE SEQUENCE [LARGE SCALE GENOMIC DNA]</scope>
    <source>
        <strain evidence="3">cv. Chardonnay</strain>
        <tissue evidence="2">Leaf</tissue>
    </source>
</reference>
<dbReference type="Proteomes" id="UP000288805">
    <property type="component" value="Unassembled WGS sequence"/>
</dbReference>
<protein>
    <submittedName>
        <fullName evidence="2">Uncharacterized protein</fullName>
    </submittedName>
</protein>
<evidence type="ECO:0000313" key="2">
    <source>
        <dbReference type="EMBL" id="RVW85294.1"/>
    </source>
</evidence>
<organism evidence="2 3">
    <name type="scientific">Vitis vinifera</name>
    <name type="common">Grape</name>
    <dbReference type="NCBI Taxonomy" id="29760"/>
    <lineage>
        <taxon>Eukaryota</taxon>
        <taxon>Viridiplantae</taxon>
        <taxon>Streptophyta</taxon>
        <taxon>Embryophyta</taxon>
        <taxon>Tracheophyta</taxon>
        <taxon>Spermatophyta</taxon>
        <taxon>Magnoliopsida</taxon>
        <taxon>eudicotyledons</taxon>
        <taxon>Gunneridae</taxon>
        <taxon>Pentapetalae</taxon>
        <taxon>rosids</taxon>
        <taxon>Vitales</taxon>
        <taxon>Vitaceae</taxon>
        <taxon>Viteae</taxon>
        <taxon>Vitis</taxon>
    </lineage>
</organism>
<dbReference type="EMBL" id="QGNW01000205">
    <property type="protein sequence ID" value="RVW85294.1"/>
    <property type="molecule type" value="Genomic_DNA"/>
</dbReference>
<sequence>MERGQLLLGENPSAQKVDPNHGKDCGGAMGSSASSTSKGSRDLSNGSESFRRLEVGVPNTNSSQKKLSWLRSQIVGGDAEFSSPLESAGSPMLIILPQAGVYATSKTTSTIMFFPSMVSWNVNT</sequence>
<feature type="region of interest" description="Disordered" evidence="1">
    <location>
        <begin position="1"/>
        <end position="64"/>
    </location>
</feature>
<evidence type="ECO:0000256" key="1">
    <source>
        <dbReference type="SAM" id="MobiDB-lite"/>
    </source>
</evidence>
<accession>A0A438HLG9</accession>
<comment type="caution">
    <text evidence="2">The sequence shown here is derived from an EMBL/GenBank/DDBJ whole genome shotgun (WGS) entry which is preliminary data.</text>
</comment>
<evidence type="ECO:0000313" key="3">
    <source>
        <dbReference type="Proteomes" id="UP000288805"/>
    </source>
</evidence>
<proteinExistence type="predicted"/>
<gene>
    <name evidence="2" type="ORF">CK203_045598</name>
</gene>
<dbReference type="AlphaFoldDB" id="A0A438HLG9"/>